<evidence type="ECO:0000259" key="2">
    <source>
        <dbReference type="Pfam" id="PF13796"/>
    </source>
</evidence>
<dbReference type="Pfam" id="PF13796">
    <property type="entry name" value="Sensor"/>
    <property type="match status" value="1"/>
</dbReference>
<evidence type="ECO:0000313" key="4">
    <source>
        <dbReference type="Proteomes" id="UP000553776"/>
    </source>
</evidence>
<feature type="domain" description="Putative sensor" evidence="2">
    <location>
        <begin position="13"/>
        <end position="212"/>
    </location>
</feature>
<comment type="caution">
    <text evidence="3">The sequence shown here is derived from an EMBL/GenBank/DDBJ whole genome shotgun (WGS) entry which is preliminary data.</text>
</comment>
<dbReference type="Proteomes" id="UP000553776">
    <property type="component" value="Unassembled WGS sequence"/>
</dbReference>
<name>A0A841TXI3_9BACL</name>
<protein>
    <submittedName>
        <fullName evidence="3">Sensor domain-containing protein</fullName>
    </submittedName>
</protein>
<dbReference type="InterPro" id="IPR025828">
    <property type="entry name" value="Put_sensor_dom"/>
</dbReference>
<dbReference type="EMBL" id="JACJVR010000062">
    <property type="protein sequence ID" value="MBB6692915.1"/>
    <property type="molecule type" value="Genomic_DNA"/>
</dbReference>
<feature type="transmembrane region" description="Helical" evidence="1">
    <location>
        <begin position="133"/>
        <end position="156"/>
    </location>
</feature>
<evidence type="ECO:0000256" key="1">
    <source>
        <dbReference type="SAM" id="Phobius"/>
    </source>
</evidence>
<sequence>MKKSSAYEAWKMLMAGLPRGIAMFVVGVVGLCLGLTLSIVGIGIPILAGTMAWCERRMREDQLNWGRWRRGEKRSSRPAEEAVAAEAWSEEEAVAEEAAPAARSSWRTWLATVTSLQGFKAIFYNIAQFPISLALFVVSFTIPVVIFALMLAPAAYKVSVYLYQYELFYDDYVFNLLLPPLSPFQRSLVVAGIGLFLLLFLAPVIRNFGRIYDGWVRMFAFRHPSAAFAAPLPAEEYEERTAIPLH</sequence>
<accession>A0A841TXI3</accession>
<dbReference type="AlphaFoldDB" id="A0A841TXI3"/>
<reference evidence="3 4" key="1">
    <citation type="submission" date="2020-08" db="EMBL/GenBank/DDBJ databases">
        <title>Cohnella phylogeny.</title>
        <authorList>
            <person name="Dunlap C."/>
        </authorList>
    </citation>
    <scope>NUCLEOTIDE SEQUENCE [LARGE SCALE GENOMIC DNA]</scope>
    <source>
        <strain evidence="3 4">DSM 25239</strain>
    </source>
</reference>
<organism evidence="3 4">
    <name type="scientific">Cohnella xylanilytica</name>
    <dbReference type="NCBI Taxonomy" id="557555"/>
    <lineage>
        <taxon>Bacteria</taxon>
        <taxon>Bacillati</taxon>
        <taxon>Bacillota</taxon>
        <taxon>Bacilli</taxon>
        <taxon>Bacillales</taxon>
        <taxon>Paenibacillaceae</taxon>
        <taxon>Cohnella</taxon>
    </lineage>
</organism>
<proteinExistence type="predicted"/>
<keyword evidence="1" id="KW-1133">Transmembrane helix</keyword>
<feature type="transmembrane region" description="Helical" evidence="1">
    <location>
        <begin position="188"/>
        <end position="208"/>
    </location>
</feature>
<keyword evidence="1" id="KW-0472">Membrane</keyword>
<dbReference type="RefSeq" id="WP_185136903.1">
    <property type="nucleotide sequence ID" value="NZ_BORM01000003.1"/>
</dbReference>
<keyword evidence="4" id="KW-1185">Reference proteome</keyword>
<feature type="transmembrane region" description="Helical" evidence="1">
    <location>
        <begin position="20"/>
        <end position="48"/>
    </location>
</feature>
<gene>
    <name evidence="3" type="ORF">H7B90_16015</name>
</gene>
<keyword evidence="1" id="KW-0812">Transmembrane</keyword>
<evidence type="ECO:0000313" key="3">
    <source>
        <dbReference type="EMBL" id="MBB6692915.1"/>
    </source>
</evidence>